<accession>A0AAD9QLU1</accession>
<name>A0AAD9QLU1_ACRCE</name>
<feature type="compositionally biased region" description="Basic and acidic residues" evidence="1">
    <location>
        <begin position="1"/>
        <end position="12"/>
    </location>
</feature>
<dbReference type="Proteomes" id="UP001249851">
    <property type="component" value="Unassembled WGS sequence"/>
</dbReference>
<protein>
    <recommendedName>
        <fullName evidence="4">GIY-YIG domain-containing protein</fullName>
    </recommendedName>
</protein>
<evidence type="ECO:0008006" key="4">
    <source>
        <dbReference type="Google" id="ProtNLM"/>
    </source>
</evidence>
<dbReference type="AlphaFoldDB" id="A0AAD9QLU1"/>
<proteinExistence type="predicted"/>
<dbReference type="PANTHER" id="PTHR35133">
    <property type="entry name" value="PROTEIN EFFECTOR OF TRANSCRIPTION 2-RELATED"/>
    <property type="match status" value="1"/>
</dbReference>
<feature type="region of interest" description="Disordered" evidence="1">
    <location>
        <begin position="1"/>
        <end position="20"/>
    </location>
</feature>
<evidence type="ECO:0000313" key="2">
    <source>
        <dbReference type="EMBL" id="KAK2563618.1"/>
    </source>
</evidence>
<dbReference type="Pfam" id="PF19239">
    <property type="entry name" value="GIY_YIG_domain"/>
    <property type="match status" value="1"/>
</dbReference>
<evidence type="ECO:0000313" key="3">
    <source>
        <dbReference type="Proteomes" id="UP001249851"/>
    </source>
</evidence>
<reference evidence="2" key="2">
    <citation type="journal article" date="2023" name="Science">
        <title>Genomic signatures of disease resistance in endangered staghorn corals.</title>
        <authorList>
            <person name="Vollmer S.V."/>
            <person name="Selwyn J.D."/>
            <person name="Despard B.A."/>
            <person name="Roesel C.L."/>
        </authorList>
    </citation>
    <scope>NUCLEOTIDE SEQUENCE</scope>
    <source>
        <strain evidence="2">K2</strain>
    </source>
</reference>
<reference evidence="2" key="1">
    <citation type="journal article" date="2023" name="G3 (Bethesda)">
        <title>Whole genome assembly and annotation of the endangered Caribbean coral Acropora cervicornis.</title>
        <authorList>
            <person name="Selwyn J.D."/>
            <person name="Vollmer S.V."/>
        </authorList>
    </citation>
    <scope>NUCLEOTIDE SEQUENCE</scope>
    <source>
        <strain evidence="2">K2</strain>
    </source>
</reference>
<comment type="caution">
    <text evidence="2">The sequence shown here is derived from an EMBL/GenBank/DDBJ whole genome shotgun (WGS) entry which is preliminary data.</text>
</comment>
<dbReference type="EMBL" id="JARQWQ010000025">
    <property type="protein sequence ID" value="KAK2563618.1"/>
    <property type="molecule type" value="Genomic_DNA"/>
</dbReference>
<gene>
    <name evidence="2" type="ORF">P5673_013354</name>
</gene>
<dbReference type="GO" id="GO:0006355">
    <property type="term" value="P:regulation of DNA-templated transcription"/>
    <property type="evidence" value="ECO:0007669"/>
    <property type="project" value="InterPro"/>
</dbReference>
<organism evidence="2 3">
    <name type="scientific">Acropora cervicornis</name>
    <name type="common">Staghorn coral</name>
    <dbReference type="NCBI Taxonomy" id="6130"/>
    <lineage>
        <taxon>Eukaryota</taxon>
        <taxon>Metazoa</taxon>
        <taxon>Cnidaria</taxon>
        <taxon>Anthozoa</taxon>
        <taxon>Hexacorallia</taxon>
        <taxon>Scleractinia</taxon>
        <taxon>Astrocoeniina</taxon>
        <taxon>Acroporidae</taxon>
        <taxon>Acropora</taxon>
    </lineage>
</organism>
<keyword evidence="3" id="KW-1185">Reference proteome</keyword>
<evidence type="ECO:0000256" key="1">
    <source>
        <dbReference type="SAM" id="MobiDB-lite"/>
    </source>
</evidence>
<dbReference type="GO" id="GO:0003677">
    <property type="term" value="F:DNA binding"/>
    <property type="evidence" value="ECO:0007669"/>
    <property type="project" value="InterPro"/>
</dbReference>
<dbReference type="InterPro" id="IPR038909">
    <property type="entry name" value="Effector_transcript"/>
</dbReference>
<sequence>MPRQKTLRENGRPRKKGWSDWSKAMVPFPLDDVKNRAPGNHGYIVRDIERAFPDEARRCGIFEWKAKKPGRRSVVVYVGSTCRAKSGALRARISEYCRDGSHKFRLINDALRRSYTLLVRVKVARSREKAEELENALLDRYDYAWNERRNEDIRHILE</sequence>
<dbReference type="PANTHER" id="PTHR35133:SF1">
    <property type="entry name" value="PROTEIN EFFECTOR OF TRANSCRIPTION 2-RELATED"/>
    <property type="match status" value="1"/>
</dbReference>